<protein>
    <submittedName>
        <fullName evidence="1">Uncharacterized protein</fullName>
    </submittedName>
</protein>
<dbReference type="KEGG" id="llu:AKJ09_06053"/>
<sequence>MALASPTLPGTSVSLDSCVGSPSGPYRHLAKHVGSVPGASEAR</sequence>
<dbReference type="AlphaFoldDB" id="A0A0K1Q1Y7"/>
<dbReference type="Proteomes" id="UP000064967">
    <property type="component" value="Chromosome"/>
</dbReference>
<name>A0A0K1Q1Y7_9BACT</name>
<evidence type="ECO:0000313" key="2">
    <source>
        <dbReference type="Proteomes" id="UP000064967"/>
    </source>
</evidence>
<keyword evidence="2" id="KW-1185">Reference proteome</keyword>
<proteinExistence type="predicted"/>
<gene>
    <name evidence="1" type="ORF">AKJ09_06053</name>
</gene>
<evidence type="ECO:0000313" key="1">
    <source>
        <dbReference type="EMBL" id="AKU99389.1"/>
    </source>
</evidence>
<dbReference type="EMBL" id="CP012333">
    <property type="protein sequence ID" value="AKU99389.1"/>
    <property type="molecule type" value="Genomic_DNA"/>
</dbReference>
<organism evidence="1 2">
    <name type="scientific">Labilithrix luteola</name>
    <dbReference type="NCBI Taxonomy" id="1391654"/>
    <lineage>
        <taxon>Bacteria</taxon>
        <taxon>Pseudomonadati</taxon>
        <taxon>Myxococcota</taxon>
        <taxon>Polyangia</taxon>
        <taxon>Polyangiales</taxon>
        <taxon>Labilitrichaceae</taxon>
        <taxon>Labilithrix</taxon>
    </lineage>
</organism>
<reference evidence="1 2" key="1">
    <citation type="submission" date="2015-08" db="EMBL/GenBank/DDBJ databases">
        <authorList>
            <person name="Babu N.S."/>
            <person name="Beckwith C.J."/>
            <person name="Beseler K.G."/>
            <person name="Brison A."/>
            <person name="Carone J.V."/>
            <person name="Caskin T.P."/>
            <person name="Diamond M."/>
            <person name="Durham M.E."/>
            <person name="Foxe J.M."/>
            <person name="Go M."/>
            <person name="Henderson B.A."/>
            <person name="Jones I.B."/>
            <person name="McGettigan J.A."/>
            <person name="Micheletti S.J."/>
            <person name="Nasrallah M.E."/>
            <person name="Ortiz D."/>
            <person name="Piller C.R."/>
            <person name="Privatt S.R."/>
            <person name="Schneider S.L."/>
            <person name="Sharp S."/>
            <person name="Smith T.C."/>
            <person name="Stanton J.D."/>
            <person name="Ullery H.E."/>
            <person name="Wilson R.J."/>
            <person name="Serrano M.G."/>
            <person name="Buck G."/>
            <person name="Lee V."/>
            <person name="Wang Y."/>
            <person name="Carvalho R."/>
            <person name="Voegtly L."/>
            <person name="Shi R."/>
            <person name="Duckworth R."/>
            <person name="Johnson A."/>
            <person name="Loviza R."/>
            <person name="Walstead R."/>
            <person name="Shah Z."/>
            <person name="Kiflezghi M."/>
            <person name="Wade K."/>
            <person name="Ball S.L."/>
            <person name="Bradley K.W."/>
            <person name="Asai D.J."/>
            <person name="Bowman C.A."/>
            <person name="Russell D.A."/>
            <person name="Pope W.H."/>
            <person name="Jacobs-Sera D."/>
            <person name="Hendrix R.W."/>
            <person name="Hatfull G.F."/>
        </authorList>
    </citation>
    <scope>NUCLEOTIDE SEQUENCE [LARGE SCALE GENOMIC DNA]</scope>
    <source>
        <strain evidence="1 2">DSM 27648</strain>
    </source>
</reference>
<dbReference type="STRING" id="1391654.AKJ09_06053"/>
<accession>A0A0K1Q1Y7</accession>